<gene>
    <name evidence="1" type="ORF">GCG54_00015336</name>
</gene>
<dbReference type="RefSeq" id="XP_045258310.1">
    <property type="nucleotide sequence ID" value="XM_045415137.1"/>
</dbReference>
<dbReference type="GeneID" id="69022440"/>
<dbReference type="Proteomes" id="UP000613401">
    <property type="component" value="Unassembled WGS sequence"/>
</dbReference>
<protein>
    <submittedName>
        <fullName evidence="1">Uncharacterized protein</fullName>
    </submittedName>
</protein>
<comment type="caution">
    <text evidence="1">The sequence shown here is derived from an EMBL/GenBank/DDBJ whole genome shotgun (WGS) entry which is preliminary data.</text>
</comment>
<reference evidence="1" key="2">
    <citation type="submission" date="2020-03" db="EMBL/GenBank/DDBJ databases">
        <authorList>
            <person name="Fu F.-F."/>
            <person name="Chen J."/>
        </authorList>
    </citation>
    <scope>NUCLEOTIDE SEQUENCE</scope>
    <source>
        <strain evidence="1">Lc1</strain>
    </source>
</reference>
<dbReference type="EMBL" id="WVTB01000086">
    <property type="protein sequence ID" value="KAF3799150.1"/>
    <property type="molecule type" value="Genomic_DNA"/>
</dbReference>
<accession>A0A8H4C8C7</accession>
<sequence length="75" mass="8739">MAGNRITSAGQVCQSECVRSFLQQSPRSCIMWRKCRNYLNAVEGGSRNQRETQFPQCPSDCVLERLWRYFENPYG</sequence>
<keyword evidence="2" id="KW-1185">Reference proteome</keyword>
<name>A0A8H4C8C7_COLGL</name>
<reference evidence="1" key="1">
    <citation type="journal article" date="2020" name="Phytopathology">
        <title>Genome sequence and comparative analysis of Colletotrichum gloeosporioides isolated from Liriodendron leaves.</title>
        <authorList>
            <person name="Fu F.F."/>
            <person name="Hao Z."/>
            <person name="Wang P."/>
            <person name="Lu Y."/>
            <person name="Xue L.J."/>
            <person name="Wei G."/>
            <person name="Tian Y."/>
            <person name="Baishi H."/>
            <person name="Xu H."/>
            <person name="Shi J."/>
            <person name="Cheng T."/>
            <person name="Wang G."/>
            <person name="Yi Y."/>
            <person name="Chen J."/>
        </authorList>
    </citation>
    <scope>NUCLEOTIDE SEQUENCE</scope>
    <source>
        <strain evidence="1">Lc1</strain>
    </source>
</reference>
<evidence type="ECO:0000313" key="1">
    <source>
        <dbReference type="EMBL" id="KAF3799150.1"/>
    </source>
</evidence>
<dbReference type="AlphaFoldDB" id="A0A8H4C8C7"/>
<organism evidence="1 2">
    <name type="scientific">Colletotrichum gloeosporioides</name>
    <name type="common">Anthracnose fungus</name>
    <name type="synonym">Glomerella cingulata</name>
    <dbReference type="NCBI Taxonomy" id="474922"/>
    <lineage>
        <taxon>Eukaryota</taxon>
        <taxon>Fungi</taxon>
        <taxon>Dikarya</taxon>
        <taxon>Ascomycota</taxon>
        <taxon>Pezizomycotina</taxon>
        <taxon>Sordariomycetes</taxon>
        <taxon>Hypocreomycetidae</taxon>
        <taxon>Glomerellales</taxon>
        <taxon>Glomerellaceae</taxon>
        <taxon>Colletotrichum</taxon>
        <taxon>Colletotrichum gloeosporioides species complex</taxon>
    </lineage>
</organism>
<proteinExistence type="predicted"/>
<evidence type="ECO:0000313" key="2">
    <source>
        <dbReference type="Proteomes" id="UP000613401"/>
    </source>
</evidence>